<comment type="caution">
    <text evidence="2">The sequence shown here is derived from an EMBL/GenBank/DDBJ whole genome shotgun (WGS) entry which is preliminary data.</text>
</comment>
<dbReference type="CDD" id="cd12914">
    <property type="entry name" value="PDC1_DGC_like"/>
    <property type="match status" value="1"/>
</dbReference>
<name>A0A972JAS8_9RHOO</name>
<feature type="non-terminal residue" evidence="2">
    <location>
        <position position="305"/>
    </location>
</feature>
<protein>
    <recommendedName>
        <fullName evidence="4">Cache domain-containing protein</fullName>
    </recommendedName>
</protein>
<gene>
    <name evidence="2" type="ORF">GPA21_10500</name>
</gene>
<feature type="transmembrane region" description="Helical" evidence="1">
    <location>
        <begin position="12"/>
        <end position="31"/>
    </location>
</feature>
<sequence>MTSAPRPSSTHLTVLLALLVMLISAVLLLQLERSHRTMHDKLMQQTEQRGRQLAEAIGGQIDALISSIDLSLLQLRREWLRDPAGFDTDAQRALSAFPPGAVTHLSIADRDGLIVYNSIGVTDETRVNDRPHFREHLVGPDRLVIGTPVQSRLLGGEWTFIVNRPILGDGGFMGTINMSISSAHIAERLAALRLTPDDIISVVAADGSFIARSRGFDEAMGQRLPSDRPFLQPDAEPQGVFNLSGQVDGHERIFAWQRVEPYRLFVVVGLSREAVLEPMAPIFRRDHIMTAAMISLLAGLGAVIL</sequence>
<organism evidence="2 3">
    <name type="scientific">Azoarcus taiwanensis</name>
    <dbReference type="NCBI Taxonomy" id="666964"/>
    <lineage>
        <taxon>Bacteria</taxon>
        <taxon>Pseudomonadati</taxon>
        <taxon>Pseudomonadota</taxon>
        <taxon>Betaproteobacteria</taxon>
        <taxon>Rhodocyclales</taxon>
        <taxon>Zoogloeaceae</taxon>
        <taxon>Azoarcus</taxon>
    </lineage>
</organism>
<accession>A0A972JAS8</accession>
<evidence type="ECO:0008006" key="4">
    <source>
        <dbReference type="Google" id="ProtNLM"/>
    </source>
</evidence>
<dbReference type="Gene3D" id="3.30.450.20">
    <property type="entry name" value="PAS domain"/>
    <property type="match status" value="2"/>
</dbReference>
<reference evidence="2" key="1">
    <citation type="submission" date="2019-12" db="EMBL/GenBank/DDBJ databases">
        <title>Comparative genomics gives insights into the taxonomy of the Azoarcus-Aromatoleum group and reveals separate origins of nif in the plant-associated Azoarcus and non-plant-associated Aromatoleum sub-groups.</title>
        <authorList>
            <person name="Lafos M."/>
            <person name="Maluk M."/>
            <person name="Batista M."/>
            <person name="Junghare M."/>
            <person name="Carmona M."/>
            <person name="Faoro H."/>
            <person name="Cruz L.M."/>
            <person name="Battistoni F."/>
            <person name="De Souza E."/>
            <person name="Pedrosa F."/>
            <person name="Chen W.-M."/>
            <person name="Poole P.S."/>
            <person name="Dixon R.A."/>
            <person name="James E.K."/>
        </authorList>
    </citation>
    <scope>NUCLEOTIDE SEQUENCE</scope>
    <source>
        <strain evidence="2">NSC3</strain>
    </source>
</reference>
<keyword evidence="1" id="KW-0472">Membrane</keyword>
<dbReference type="AlphaFoldDB" id="A0A972JAS8"/>
<evidence type="ECO:0000313" key="3">
    <source>
        <dbReference type="Proteomes" id="UP000599523"/>
    </source>
</evidence>
<dbReference type="Proteomes" id="UP000599523">
    <property type="component" value="Unassembled WGS sequence"/>
</dbReference>
<dbReference type="CDD" id="cd12915">
    <property type="entry name" value="PDC2_DGC_like"/>
    <property type="match status" value="1"/>
</dbReference>
<dbReference type="EMBL" id="WTVM01000054">
    <property type="protein sequence ID" value="NMG03398.1"/>
    <property type="molecule type" value="Genomic_DNA"/>
</dbReference>
<keyword evidence="1" id="KW-1133">Transmembrane helix</keyword>
<evidence type="ECO:0000256" key="1">
    <source>
        <dbReference type="SAM" id="Phobius"/>
    </source>
</evidence>
<keyword evidence="3" id="KW-1185">Reference proteome</keyword>
<proteinExistence type="predicted"/>
<evidence type="ECO:0000313" key="2">
    <source>
        <dbReference type="EMBL" id="NMG03398.1"/>
    </source>
</evidence>
<keyword evidence="1" id="KW-0812">Transmembrane</keyword>